<sequence>GTNLHFRQNLAYTPSTQKQTFGTISGLSGTPYYEIHTETLLHPLNHWPYLINEGLRRIRKISLQPLLMTSRGYYDLTDWTDVTAVSHFRRLYNVGSNLFRNADFSQWDTGDNGPANWTVSAALARIVPVNYAHAVELDAAESLYQDINIGSGSKRIKIAAWANGVATAIGTLTVAALLADGSTERSTTATVTGTAAKPNTLIEAELELTNRTNKVRVTFAAATAACQFWSPMAWVISKGQHQRIVPISALQADRTIRLWTPKRECVGELALLLPEDEFTIGTTNALDVATVNAPYELAKASIIVQVLRFLVQHPEIPAASKKDYMGTLSVWQTTFNHRIREHHRKLAKSSSVWEAGELN</sequence>
<proteinExistence type="predicted"/>
<dbReference type="AlphaFoldDB" id="A0A0F8ZAH9"/>
<dbReference type="Gene3D" id="2.60.120.260">
    <property type="entry name" value="Galactose-binding domain-like"/>
    <property type="match status" value="1"/>
</dbReference>
<name>A0A0F8ZAH9_9ZZZZ</name>
<protein>
    <submittedName>
        <fullName evidence="1">Uncharacterized protein</fullName>
    </submittedName>
</protein>
<gene>
    <name evidence="1" type="ORF">LCGC14_2719810</name>
</gene>
<organism evidence="1">
    <name type="scientific">marine sediment metagenome</name>
    <dbReference type="NCBI Taxonomy" id="412755"/>
    <lineage>
        <taxon>unclassified sequences</taxon>
        <taxon>metagenomes</taxon>
        <taxon>ecological metagenomes</taxon>
    </lineage>
</organism>
<evidence type="ECO:0000313" key="1">
    <source>
        <dbReference type="EMBL" id="KKK90758.1"/>
    </source>
</evidence>
<reference evidence="1" key="1">
    <citation type="journal article" date="2015" name="Nature">
        <title>Complex archaea that bridge the gap between prokaryotes and eukaryotes.</title>
        <authorList>
            <person name="Spang A."/>
            <person name="Saw J.H."/>
            <person name="Jorgensen S.L."/>
            <person name="Zaremba-Niedzwiedzka K."/>
            <person name="Martijn J."/>
            <person name="Lind A.E."/>
            <person name="van Eijk R."/>
            <person name="Schleper C."/>
            <person name="Guy L."/>
            <person name="Ettema T.J."/>
        </authorList>
    </citation>
    <scope>NUCLEOTIDE SEQUENCE</scope>
</reference>
<feature type="non-terminal residue" evidence="1">
    <location>
        <position position="1"/>
    </location>
</feature>
<accession>A0A0F8ZAH9</accession>
<comment type="caution">
    <text evidence="1">The sequence shown here is derived from an EMBL/GenBank/DDBJ whole genome shotgun (WGS) entry which is preliminary data.</text>
</comment>
<dbReference type="EMBL" id="LAZR01048954">
    <property type="protein sequence ID" value="KKK90758.1"/>
    <property type="molecule type" value="Genomic_DNA"/>
</dbReference>